<sequence length="113" mass="12396">MGTCSGCNTSYPALDSDSCGQCTKLQGKTETERRVIKSHPQCHGCSIVYLNLLGPLCGRCIGSGVKVDDTYEEFDNSAIEDLTPEPETVVIIILILFCSSRAFYHCFKPYAMC</sequence>
<dbReference type="EMBL" id="KN837162">
    <property type="protein sequence ID" value="KIJ38230.1"/>
    <property type="molecule type" value="Genomic_DNA"/>
</dbReference>
<evidence type="ECO:0000313" key="1">
    <source>
        <dbReference type="EMBL" id="KIJ38230.1"/>
    </source>
</evidence>
<gene>
    <name evidence="1" type="ORF">M422DRAFT_50110</name>
</gene>
<dbReference type="Proteomes" id="UP000054279">
    <property type="component" value="Unassembled WGS sequence"/>
</dbReference>
<protein>
    <submittedName>
        <fullName evidence="1">Uncharacterized protein</fullName>
    </submittedName>
</protein>
<accession>A0A0C9VKF5</accession>
<evidence type="ECO:0000313" key="2">
    <source>
        <dbReference type="Proteomes" id="UP000054279"/>
    </source>
</evidence>
<keyword evidence="2" id="KW-1185">Reference proteome</keyword>
<name>A0A0C9VKF5_SPHS4</name>
<dbReference type="HOGENOM" id="CLU_2158823_0_0_1"/>
<reference evidence="1 2" key="1">
    <citation type="submission" date="2014-06" db="EMBL/GenBank/DDBJ databases">
        <title>Evolutionary Origins and Diversification of the Mycorrhizal Mutualists.</title>
        <authorList>
            <consortium name="DOE Joint Genome Institute"/>
            <consortium name="Mycorrhizal Genomics Consortium"/>
            <person name="Kohler A."/>
            <person name="Kuo A."/>
            <person name="Nagy L.G."/>
            <person name="Floudas D."/>
            <person name="Copeland A."/>
            <person name="Barry K.W."/>
            <person name="Cichocki N."/>
            <person name="Veneault-Fourrey C."/>
            <person name="LaButti K."/>
            <person name="Lindquist E.A."/>
            <person name="Lipzen A."/>
            <person name="Lundell T."/>
            <person name="Morin E."/>
            <person name="Murat C."/>
            <person name="Riley R."/>
            <person name="Ohm R."/>
            <person name="Sun H."/>
            <person name="Tunlid A."/>
            <person name="Henrissat B."/>
            <person name="Grigoriev I.V."/>
            <person name="Hibbett D.S."/>
            <person name="Martin F."/>
        </authorList>
    </citation>
    <scope>NUCLEOTIDE SEQUENCE [LARGE SCALE GENOMIC DNA]</scope>
    <source>
        <strain evidence="1 2">SS14</strain>
    </source>
</reference>
<proteinExistence type="predicted"/>
<dbReference type="AlphaFoldDB" id="A0A0C9VKF5"/>
<organism evidence="1 2">
    <name type="scientific">Sphaerobolus stellatus (strain SS14)</name>
    <dbReference type="NCBI Taxonomy" id="990650"/>
    <lineage>
        <taxon>Eukaryota</taxon>
        <taxon>Fungi</taxon>
        <taxon>Dikarya</taxon>
        <taxon>Basidiomycota</taxon>
        <taxon>Agaricomycotina</taxon>
        <taxon>Agaricomycetes</taxon>
        <taxon>Phallomycetidae</taxon>
        <taxon>Geastrales</taxon>
        <taxon>Sphaerobolaceae</taxon>
        <taxon>Sphaerobolus</taxon>
    </lineage>
</organism>